<gene>
    <name evidence="7" type="primary">rpmE</name>
    <name evidence="8" type="ORF">XD93_0333</name>
</gene>
<comment type="subunit">
    <text evidence="7">Part of the 50S ribosomal subunit.</text>
</comment>
<dbReference type="GO" id="GO:0019843">
    <property type="term" value="F:rRNA binding"/>
    <property type="evidence" value="ECO:0007669"/>
    <property type="project" value="UniProtKB-KW"/>
</dbReference>
<feature type="binding site" evidence="7">
    <location>
        <position position="18"/>
    </location>
    <ligand>
        <name>Zn(2+)</name>
        <dbReference type="ChEBI" id="CHEBI:29105"/>
    </ligand>
</feature>
<sequence>MKKGIHPKYNQVKVVCSCGNEFVTGSTLDADTINVELCSKCHPFYTGEQKIVDTDNLVKKFEERVEKAKKMSSFKDKKAKMAARKAKKEQINAKQEQTLTLKDMLANADISK</sequence>
<feature type="binding site" evidence="7">
    <location>
        <position position="16"/>
    </location>
    <ligand>
        <name>Zn(2+)</name>
        <dbReference type="ChEBI" id="CHEBI:29105"/>
    </ligand>
</feature>
<dbReference type="EMBL" id="LGGO01000034">
    <property type="protein sequence ID" value="KUK77424.1"/>
    <property type="molecule type" value="Genomic_DNA"/>
</dbReference>
<dbReference type="Gene3D" id="4.10.830.30">
    <property type="entry name" value="Ribosomal protein L31"/>
    <property type="match status" value="1"/>
</dbReference>
<dbReference type="Pfam" id="PF01197">
    <property type="entry name" value="Ribosomal_L31"/>
    <property type="match status" value="1"/>
</dbReference>
<name>A0A117M0C6_9BACT</name>
<comment type="cofactor">
    <cofactor evidence="7">
        <name>Zn(2+)</name>
        <dbReference type="ChEBI" id="CHEBI:29105"/>
    </cofactor>
    <text evidence="7">Binds 1 zinc ion per subunit.</text>
</comment>
<keyword evidence="5 7" id="KW-0687">Ribonucleoprotein</keyword>
<keyword evidence="7" id="KW-0479">Metal-binding</keyword>
<evidence type="ECO:0000256" key="5">
    <source>
        <dbReference type="ARBA" id="ARBA00023274"/>
    </source>
</evidence>
<reference evidence="9" key="1">
    <citation type="journal article" date="2015" name="MBio">
        <title>Genome-Resolved Metagenomic Analysis Reveals Roles for Candidate Phyla and Other Microbial Community Members in Biogeochemical Transformations in Oil Reservoirs.</title>
        <authorList>
            <person name="Hu P."/>
            <person name="Tom L."/>
            <person name="Singh A."/>
            <person name="Thomas B.C."/>
            <person name="Baker B.J."/>
            <person name="Piceno Y.M."/>
            <person name="Andersen G.L."/>
            <person name="Banfield J.F."/>
        </authorList>
    </citation>
    <scope>NUCLEOTIDE SEQUENCE [LARGE SCALE GENOMIC DNA]</scope>
</reference>
<dbReference type="InterPro" id="IPR002150">
    <property type="entry name" value="Ribosomal_bL31"/>
</dbReference>
<evidence type="ECO:0000313" key="8">
    <source>
        <dbReference type="EMBL" id="KUK77424.1"/>
    </source>
</evidence>
<dbReference type="GO" id="GO:0005840">
    <property type="term" value="C:ribosome"/>
    <property type="evidence" value="ECO:0007669"/>
    <property type="project" value="UniProtKB-KW"/>
</dbReference>
<evidence type="ECO:0000256" key="6">
    <source>
        <dbReference type="ARBA" id="ARBA00035687"/>
    </source>
</evidence>
<evidence type="ECO:0000256" key="1">
    <source>
        <dbReference type="ARBA" id="ARBA00009296"/>
    </source>
</evidence>
<keyword evidence="2 7" id="KW-0699">rRNA-binding</keyword>
<comment type="caution">
    <text evidence="8">The sequence shown here is derived from an EMBL/GenBank/DDBJ whole genome shotgun (WGS) entry which is preliminary data.</text>
</comment>
<evidence type="ECO:0000256" key="7">
    <source>
        <dbReference type="HAMAP-Rule" id="MF_00501"/>
    </source>
</evidence>
<dbReference type="GO" id="GO:0046872">
    <property type="term" value="F:metal ion binding"/>
    <property type="evidence" value="ECO:0007669"/>
    <property type="project" value="UniProtKB-KW"/>
</dbReference>
<keyword evidence="4 7" id="KW-0689">Ribosomal protein</keyword>
<feature type="binding site" evidence="7">
    <location>
        <position position="41"/>
    </location>
    <ligand>
        <name>Zn(2+)</name>
        <dbReference type="ChEBI" id="CHEBI:29105"/>
    </ligand>
</feature>
<dbReference type="HAMAP" id="MF_00501">
    <property type="entry name" value="Ribosomal_bL31_1"/>
    <property type="match status" value="1"/>
</dbReference>
<dbReference type="NCBIfam" id="NF000612">
    <property type="entry name" value="PRK00019.1"/>
    <property type="match status" value="1"/>
</dbReference>
<dbReference type="NCBIfam" id="TIGR00105">
    <property type="entry name" value="L31"/>
    <property type="match status" value="1"/>
</dbReference>
<dbReference type="GO" id="GO:1990904">
    <property type="term" value="C:ribonucleoprotein complex"/>
    <property type="evidence" value="ECO:0007669"/>
    <property type="project" value="UniProtKB-KW"/>
</dbReference>
<feature type="binding site" evidence="7">
    <location>
        <position position="38"/>
    </location>
    <ligand>
        <name>Zn(2+)</name>
        <dbReference type="ChEBI" id="CHEBI:29105"/>
    </ligand>
</feature>
<evidence type="ECO:0000313" key="9">
    <source>
        <dbReference type="Proteomes" id="UP000053904"/>
    </source>
</evidence>
<comment type="similarity">
    <text evidence="1 7">Belongs to the bacterial ribosomal protein bL31 family. Type A subfamily.</text>
</comment>
<keyword evidence="3 7" id="KW-0694">RNA-binding</keyword>
<dbReference type="AlphaFoldDB" id="A0A117M0C6"/>
<dbReference type="SUPFAM" id="SSF143800">
    <property type="entry name" value="L28p-like"/>
    <property type="match status" value="1"/>
</dbReference>
<accession>A0A117M0C6</accession>
<dbReference type="PANTHER" id="PTHR33280">
    <property type="entry name" value="50S RIBOSOMAL PROTEIN L31, CHLOROPLASTIC"/>
    <property type="match status" value="1"/>
</dbReference>
<dbReference type="InterPro" id="IPR034704">
    <property type="entry name" value="Ribosomal_bL28/bL31-like_sf"/>
</dbReference>
<dbReference type="PATRIC" id="fig|1641389.3.peg.409"/>
<dbReference type="InterPro" id="IPR042105">
    <property type="entry name" value="Ribosomal_bL31_sf"/>
</dbReference>
<evidence type="ECO:0000256" key="3">
    <source>
        <dbReference type="ARBA" id="ARBA00022884"/>
    </source>
</evidence>
<evidence type="ECO:0000256" key="2">
    <source>
        <dbReference type="ARBA" id="ARBA00022730"/>
    </source>
</evidence>
<dbReference type="GO" id="GO:0006412">
    <property type="term" value="P:translation"/>
    <property type="evidence" value="ECO:0007669"/>
    <property type="project" value="UniProtKB-UniRule"/>
</dbReference>
<protein>
    <recommendedName>
        <fullName evidence="6 7">Large ribosomal subunit protein bL31</fullName>
    </recommendedName>
</protein>
<dbReference type="GO" id="GO:0003735">
    <property type="term" value="F:structural constituent of ribosome"/>
    <property type="evidence" value="ECO:0007669"/>
    <property type="project" value="InterPro"/>
</dbReference>
<comment type="function">
    <text evidence="7">Binds the 23S rRNA.</text>
</comment>
<dbReference type="PRINTS" id="PR01249">
    <property type="entry name" value="RIBOSOMALL31"/>
</dbReference>
<dbReference type="InterPro" id="IPR027491">
    <property type="entry name" value="Ribosomal_bL31_A"/>
</dbReference>
<dbReference type="Proteomes" id="UP000053904">
    <property type="component" value="Unassembled WGS sequence"/>
</dbReference>
<organism evidence="8 9">
    <name type="scientific">candidate division WS6 bacterium 34_10</name>
    <dbReference type="NCBI Taxonomy" id="1641389"/>
    <lineage>
        <taxon>Bacteria</taxon>
        <taxon>Candidatus Dojkabacteria</taxon>
    </lineage>
</organism>
<evidence type="ECO:0000256" key="4">
    <source>
        <dbReference type="ARBA" id="ARBA00022980"/>
    </source>
</evidence>
<proteinExistence type="inferred from homology"/>
<dbReference type="PANTHER" id="PTHR33280:SF1">
    <property type="entry name" value="LARGE RIBOSOMAL SUBUNIT PROTEIN BL31C"/>
    <property type="match status" value="1"/>
</dbReference>
<keyword evidence="7" id="KW-0862">Zinc</keyword>